<feature type="region of interest" description="Disordered" evidence="1">
    <location>
        <begin position="125"/>
        <end position="150"/>
    </location>
</feature>
<feature type="region of interest" description="Disordered" evidence="1">
    <location>
        <begin position="288"/>
        <end position="315"/>
    </location>
</feature>
<feature type="compositionally biased region" description="Low complexity" evidence="1">
    <location>
        <begin position="374"/>
        <end position="391"/>
    </location>
</feature>
<evidence type="ECO:0000313" key="2">
    <source>
        <dbReference type="EMBL" id="KIX01951.1"/>
    </source>
</evidence>
<feature type="compositionally biased region" description="Polar residues" evidence="1">
    <location>
        <begin position="341"/>
        <end position="356"/>
    </location>
</feature>
<proteinExistence type="predicted"/>
<organism evidence="2 3">
    <name type="scientific">Rhinocladiella mackenziei CBS 650.93</name>
    <dbReference type="NCBI Taxonomy" id="1442369"/>
    <lineage>
        <taxon>Eukaryota</taxon>
        <taxon>Fungi</taxon>
        <taxon>Dikarya</taxon>
        <taxon>Ascomycota</taxon>
        <taxon>Pezizomycotina</taxon>
        <taxon>Eurotiomycetes</taxon>
        <taxon>Chaetothyriomycetidae</taxon>
        <taxon>Chaetothyriales</taxon>
        <taxon>Herpotrichiellaceae</taxon>
        <taxon>Rhinocladiella</taxon>
    </lineage>
</organism>
<gene>
    <name evidence="2" type="ORF">Z518_07890</name>
</gene>
<dbReference type="Proteomes" id="UP000053617">
    <property type="component" value="Unassembled WGS sequence"/>
</dbReference>
<evidence type="ECO:0000313" key="3">
    <source>
        <dbReference type="Proteomes" id="UP000053617"/>
    </source>
</evidence>
<reference evidence="2 3" key="1">
    <citation type="submission" date="2015-01" db="EMBL/GenBank/DDBJ databases">
        <title>The Genome Sequence of Rhinocladiella mackenzie CBS 650.93.</title>
        <authorList>
            <consortium name="The Broad Institute Genomics Platform"/>
            <person name="Cuomo C."/>
            <person name="de Hoog S."/>
            <person name="Gorbushina A."/>
            <person name="Stielow B."/>
            <person name="Teixiera M."/>
            <person name="Abouelleil A."/>
            <person name="Chapman S.B."/>
            <person name="Priest M."/>
            <person name="Young S.K."/>
            <person name="Wortman J."/>
            <person name="Nusbaum C."/>
            <person name="Birren B."/>
        </authorList>
    </citation>
    <scope>NUCLEOTIDE SEQUENCE [LARGE SCALE GENOMIC DNA]</scope>
    <source>
        <strain evidence="2 3">CBS 650.93</strain>
    </source>
</reference>
<dbReference type="EMBL" id="KN847480">
    <property type="protein sequence ID" value="KIX01951.1"/>
    <property type="molecule type" value="Genomic_DNA"/>
</dbReference>
<dbReference type="AlphaFoldDB" id="A0A0D2IFA2"/>
<dbReference type="GeneID" id="25295961"/>
<dbReference type="OrthoDB" id="4161826at2759"/>
<feature type="compositionally biased region" description="Low complexity" evidence="1">
    <location>
        <begin position="424"/>
        <end position="435"/>
    </location>
</feature>
<name>A0A0D2IFA2_9EURO</name>
<accession>A0A0D2IFA2</accession>
<sequence length="470" mass="51253">MSEALWPSRPNQLFSVTHKHGNNTESFPSGNTHRDSVTTLVEFGDWVSRQSHHRPPSLLPPAPHLFPSTFHRETGSVECRLSSIAPSGTDQDSGRLSGTQYNWKGSATPVELNKLCVQLEEDSFASPSSRPAPLLTDPHSRYSTSPSDIGADCPTTTITVSMICSPSVPVPDINEKSAPRPERMIPSFSSPFPTPLLYQGDFSVPAEQTIPPAYLPSRPVPTPTPNVYTTKLPVSGSKENSPEEVSYIDWDDDEDGHPKGESRLTRMKKSFNDLRAAERFISEAAARRKAQLTKEGQSGTRLTDRAIPLGTHDDRLVSRQREMCGDLKSAGHQTVLALAPTQPSTPISSRSKQGSVRIQVPTPAKLRKRPSAWSISNPNPHSHSIPQPSSPANRHTSRTISSESGGGSAVTSISNNQGAKTNISTPTTPTPSSAGSGTGQRKRSEKIKARMNLVTKWVRRILWSKKKEDE</sequence>
<evidence type="ECO:0000256" key="1">
    <source>
        <dbReference type="SAM" id="MobiDB-lite"/>
    </source>
</evidence>
<protein>
    <submittedName>
        <fullName evidence="2">Uncharacterized protein</fullName>
    </submittedName>
</protein>
<dbReference type="HOGENOM" id="CLU_581581_0_0_1"/>
<dbReference type="RefSeq" id="XP_013269087.1">
    <property type="nucleotide sequence ID" value="XM_013413633.1"/>
</dbReference>
<dbReference type="VEuPathDB" id="FungiDB:Z518_07890"/>
<feature type="compositionally biased region" description="Polar residues" evidence="1">
    <location>
        <begin position="392"/>
        <end position="423"/>
    </location>
</feature>
<keyword evidence="3" id="KW-1185">Reference proteome</keyword>
<feature type="region of interest" description="Disordered" evidence="1">
    <location>
        <begin position="338"/>
        <end position="448"/>
    </location>
</feature>